<evidence type="ECO:0008006" key="3">
    <source>
        <dbReference type="Google" id="ProtNLM"/>
    </source>
</evidence>
<organism evidence="1 2">
    <name type="scientific">Candidatus Brennerbacteria bacterium RIFOXYD1_FULL_41_16</name>
    <dbReference type="NCBI Taxonomy" id="1797529"/>
    <lineage>
        <taxon>Bacteria</taxon>
        <taxon>Candidatus Brenneribacteriota</taxon>
    </lineage>
</organism>
<accession>A0A1G1XIU0</accession>
<name>A0A1G1XIU0_9BACT</name>
<protein>
    <recommendedName>
        <fullName evidence="3">Glycoside hydrolase family 42 N-terminal domain-containing protein</fullName>
    </recommendedName>
</protein>
<comment type="caution">
    <text evidence="1">The sequence shown here is derived from an EMBL/GenBank/DDBJ whole genome shotgun (WGS) entry which is preliminary data.</text>
</comment>
<dbReference type="InterPro" id="IPR017853">
    <property type="entry name" value="GH"/>
</dbReference>
<sequence>MIEFFSGLIAVFMWLPFGLVGFGQEIYSNFLKQPIVNIKEPGIVFSFKQVERLGLDPRIFFLKTLDDFKPRYLRVIAYWDRVEKKDNEFDFSELDFQMQESSKRGIKTTLAVGEKVPRWPECHYPDWVKVVDSKSERQKQVLDYLRAVILRYKNYENLEFWQLENEPFLAFGECPDFDSEFFKRKLDFLKSLDDRPVVITSSGELDTWLRAFVHGDRIGFSVYRRFFLSLPDSFWQTKIGKIGLDYPLPARFYKTKYDFFRFLFGKEAMVTEFQLEPWLDESPTKVDLDRQFREFGLDSLKEYLDYAKRLGFSRVYFWGVEWWYWLDQKNHPEFLDYVKTNVFNDQSVSQ</sequence>
<evidence type="ECO:0000313" key="2">
    <source>
        <dbReference type="Proteomes" id="UP000178570"/>
    </source>
</evidence>
<proteinExistence type="predicted"/>
<dbReference type="Gene3D" id="3.20.20.80">
    <property type="entry name" value="Glycosidases"/>
    <property type="match status" value="1"/>
</dbReference>
<evidence type="ECO:0000313" key="1">
    <source>
        <dbReference type="EMBL" id="OGY40013.1"/>
    </source>
</evidence>
<dbReference type="EMBL" id="MHHY01000012">
    <property type="protein sequence ID" value="OGY40013.1"/>
    <property type="molecule type" value="Genomic_DNA"/>
</dbReference>
<dbReference type="AlphaFoldDB" id="A0A1G1XIU0"/>
<dbReference type="Proteomes" id="UP000178570">
    <property type="component" value="Unassembled WGS sequence"/>
</dbReference>
<gene>
    <name evidence="1" type="ORF">A2570_00790</name>
</gene>
<dbReference type="SUPFAM" id="SSF51445">
    <property type="entry name" value="(Trans)glycosidases"/>
    <property type="match status" value="1"/>
</dbReference>
<reference evidence="1 2" key="1">
    <citation type="journal article" date="2016" name="Nat. Commun.">
        <title>Thousands of microbial genomes shed light on interconnected biogeochemical processes in an aquifer system.</title>
        <authorList>
            <person name="Anantharaman K."/>
            <person name="Brown C.T."/>
            <person name="Hug L.A."/>
            <person name="Sharon I."/>
            <person name="Castelle C.J."/>
            <person name="Probst A.J."/>
            <person name="Thomas B.C."/>
            <person name="Singh A."/>
            <person name="Wilkins M.J."/>
            <person name="Karaoz U."/>
            <person name="Brodie E.L."/>
            <person name="Williams K.H."/>
            <person name="Hubbard S.S."/>
            <person name="Banfield J.F."/>
        </authorList>
    </citation>
    <scope>NUCLEOTIDE SEQUENCE [LARGE SCALE GENOMIC DNA]</scope>
</reference>